<protein>
    <submittedName>
        <fullName evidence="2">Zinc dependent phospholipase C family protein</fullName>
    </submittedName>
</protein>
<evidence type="ECO:0000256" key="1">
    <source>
        <dbReference type="SAM" id="SignalP"/>
    </source>
</evidence>
<sequence>MMQIDKTVNVPSRPIKYCLTAALCAALPVCTLGLTATPAQAWKPTSHVGLAELALRDALADGRVTIDILNPRTGKLKQRRSYKVDPTILRVLRSNRSQYRAGILGPDAYPDILTGQQVIHPEANGSGGSNAWMQHVWSQGQRSSSSAIKAFSLGYLTHAAGDMFAHTFVNHFTGGDFTVTPPTNAAKHMLLEGYMDQHAPKPFYSASIRGVERFIYTTFIDAKPGSHLDRVLLRRGGAGTKASIPRIYSTLKTSLQKDIKGYYAKKRRYDQRYRAKMKQARACKTFDFSCSRVALTAQAGKIKAAKGVYMVKNGPVVTYKEAWVKDIDRGLKILPSVSHKVAKALFFNPQKKADVDLAERLVKNYARDHLLSMSGSPDALGKVIKFTGKASDIISRAIPSAIKQPIRQIKANAYNAVIKAATGMSKAQLKAYMTNPKQNFDRLMPRGPGKRVNRKTFDRVYMKLDRSNTNYDPKKFAAAHNTVTMTKLMMLNRTEVNRLMRDLGGKRRLRSSNIMLGYIRSLDGGNEQKRMVLGENCTIYRSVFKRQAGENFCR</sequence>
<comment type="caution">
    <text evidence="2">The sequence shown here is derived from an EMBL/GenBank/DDBJ whole genome shotgun (WGS) entry which is preliminary data.</text>
</comment>
<keyword evidence="1" id="KW-0732">Signal</keyword>
<accession>A0A928VRM3</accession>
<keyword evidence="3" id="KW-1185">Reference proteome</keyword>
<reference evidence="2" key="1">
    <citation type="submission" date="2020-10" db="EMBL/GenBank/DDBJ databases">
        <authorList>
            <person name="Castelo-Branco R."/>
            <person name="Eusebio N."/>
            <person name="Adriana R."/>
            <person name="Vieira A."/>
            <person name="Brugerolle De Fraissinette N."/>
            <person name="Rezende De Castro R."/>
            <person name="Schneider M.P."/>
            <person name="Vasconcelos V."/>
            <person name="Leao P.N."/>
        </authorList>
    </citation>
    <scope>NUCLEOTIDE SEQUENCE</scope>
    <source>
        <strain evidence="2">LEGE 11480</strain>
    </source>
</reference>
<feature type="chain" id="PRO_5037296022" evidence="1">
    <location>
        <begin position="42"/>
        <end position="554"/>
    </location>
</feature>
<dbReference type="Proteomes" id="UP000625316">
    <property type="component" value="Unassembled WGS sequence"/>
</dbReference>
<dbReference type="AlphaFoldDB" id="A0A928VRM3"/>
<organism evidence="2 3">
    <name type="scientific">Romeriopsis navalis LEGE 11480</name>
    <dbReference type="NCBI Taxonomy" id="2777977"/>
    <lineage>
        <taxon>Bacteria</taxon>
        <taxon>Bacillati</taxon>
        <taxon>Cyanobacteriota</taxon>
        <taxon>Cyanophyceae</taxon>
        <taxon>Leptolyngbyales</taxon>
        <taxon>Leptolyngbyaceae</taxon>
        <taxon>Romeriopsis</taxon>
        <taxon>Romeriopsis navalis</taxon>
    </lineage>
</organism>
<feature type="signal peptide" evidence="1">
    <location>
        <begin position="1"/>
        <end position="41"/>
    </location>
</feature>
<dbReference type="EMBL" id="JADEXQ010000059">
    <property type="protein sequence ID" value="MBE9031315.1"/>
    <property type="molecule type" value="Genomic_DNA"/>
</dbReference>
<dbReference type="RefSeq" id="WP_264326145.1">
    <property type="nucleotide sequence ID" value="NZ_JADEXQ010000059.1"/>
</dbReference>
<name>A0A928VRM3_9CYAN</name>
<gene>
    <name evidence="2" type="ORF">IQ266_16390</name>
</gene>
<evidence type="ECO:0000313" key="3">
    <source>
        <dbReference type="Proteomes" id="UP000625316"/>
    </source>
</evidence>
<evidence type="ECO:0000313" key="2">
    <source>
        <dbReference type="EMBL" id="MBE9031315.1"/>
    </source>
</evidence>
<proteinExistence type="predicted"/>